<evidence type="ECO:0000313" key="5">
    <source>
        <dbReference type="EMBL" id="NWX07786.1"/>
    </source>
</evidence>
<dbReference type="InterPro" id="IPR050182">
    <property type="entry name" value="Cytochrome_P450_fam2"/>
</dbReference>
<dbReference type="InterPro" id="IPR002401">
    <property type="entry name" value="Cyt_P450_E_grp-I"/>
</dbReference>
<dbReference type="PANTHER" id="PTHR24300:SF291">
    <property type="entry name" value="CYTOCHROME P450 2W1"/>
    <property type="match status" value="1"/>
</dbReference>
<comment type="cofactor">
    <cofactor evidence="1">
        <name>heme</name>
        <dbReference type="ChEBI" id="CHEBI:30413"/>
    </cofactor>
</comment>
<comment type="similarity">
    <text evidence="2">Belongs to the cytochrome P450 family.</text>
</comment>
<dbReference type="GO" id="GO:0020037">
    <property type="term" value="F:heme binding"/>
    <property type="evidence" value="ECO:0007669"/>
    <property type="project" value="InterPro"/>
</dbReference>
<evidence type="ECO:0000313" key="6">
    <source>
        <dbReference type="Proteomes" id="UP000546235"/>
    </source>
</evidence>
<comment type="caution">
    <text evidence="5">The sequence shown here is derived from an EMBL/GenBank/DDBJ whole genome shotgun (WGS) entry which is preliminary data.</text>
</comment>
<dbReference type="GO" id="GO:0016712">
    <property type="term" value="F:oxidoreductase activity, acting on paired donors, with incorporation or reduction of molecular oxygen, reduced flavin or flavoprotein as one donor, and incorporation of one atom of oxygen"/>
    <property type="evidence" value="ECO:0007669"/>
    <property type="project" value="TreeGrafter"/>
</dbReference>
<dbReference type="GO" id="GO:0005506">
    <property type="term" value="F:iron ion binding"/>
    <property type="evidence" value="ECO:0007669"/>
    <property type="project" value="InterPro"/>
</dbReference>
<dbReference type="EMBL" id="VZSB01002861">
    <property type="protein sequence ID" value="NWX07786.1"/>
    <property type="molecule type" value="Genomic_DNA"/>
</dbReference>
<evidence type="ECO:0000256" key="4">
    <source>
        <dbReference type="ARBA" id="ARBA00023004"/>
    </source>
</evidence>
<reference evidence="5 6" key="1">
    <citation type="submission" date="2019-09" db="EMBL/GenBank/DDBJ databases">
        <title>Bird 10,000 Genomes (B10K) Project - Family phase.</title>
        <authorList>
            <person name="Zhang G."/>
        </authorList>
    </citation>
    <scope>NUCLEOTIDE SEQUENCE [LARGE SCALE GENOMIC DNA]</scope>
    <source>
        <strain evidence="5">OUT-0007</strain>
        <tissue evidence="5">Blood</tissue>
    </source>
</reference>
<dbReference type="Gene3D" id="1.10.630.10">
    <property type="entry name" value="Cytochrome P450"/>
    <property type="match status" value="1"/>
</dbReference>
<dbReference type="GO" id="GO:0005737">
    <property type="term" value="C:cytoplasm"/>
    <property type="evidence" value="ECO:0007669"/>
    <property type="project" value="TreeGrafter"/>
</dbReference>
<protein>
    <submittedName>
        <fullName evidence="5">CP2W1 protein</fullName>
    </submittedName>
</protein>
<evidence type="ECO:0000256" key="2">
    <source>
        <dbReference type="ARBA" id="ARBA00010617"/>
    </source>
</evidence>
<dbReference type="Proteomes" id="UP000546235">
    <property type="component" value="Unassembled WGS sequence"/>
</dbReference>
<proteinExistence type="inferred from homology"/>
<dbReference type="GO" id="GO:0006805">
    <property type="term" value="P:xenobiotic metabolic process"/>
    <property type="evidence" value="ECO:0007669"/>
    <property type="project" value="TreeGrafter"/>
</dbReference>
<organism evidence="5 6">
    <name type="scientific">Caloenas nicobarica</name>
    <name type="common">Nicobar pigeon</name>
    <dbReference type="NCBI Taxonomy" id="187106"/>
    <lineage>
        <taxon>Eukaryota</taxon>
        <taxon>Metazoa</taxon>
        <taxon>Chordata</taxon>
        <taxon>Craniata</taxon>
        <taxon>Vertebrata</taxon>
        <taxon>Euteleostomi</taxon>
        <taxon>Archelosauria</taxon>
        <taxon>Archosauria</taxon>
        <taxon>Dinosauria</taxon>
        <taxon>Saurischia</taxon>
        <taxon>Theropoda</taxon>
        <taxon>Coelurosauria</taxon>
        <taxon>Aves</taxon>
        <taxon>Neognathae</taxon>
        <taxon>Neoaves</taxon>
        <taxon>Columbimorphae</taxon>
        <taxon>Columbiformes</taxon>
        <taxon>Columbidae</taxon>
        <taxon>Caloenas</taxon>
    </lineage>
</organism>
<feature type="non-terminal residue" evidence="5">
    <location>
        <position position="141"/>
    </location>
</feature>
<dbReference type="InterPro" id="IPR036396">
    <property type="entry name" value="Cyt_P450_sf"/>
</dbReference>
<keyword evidence="6" id="KW-1185">Reference proteome</keyword>
<dbReference type="PRINTS" id="PR00463">
    <property type="entry name" value="EP450I"/>
</dbReference>
<feature type="non-terminal residue" evidence="5">
    <location>
        <position position="1"/>
    </location>
</feature>
<evidence type="ECO:0000256" key="3">
    <source>
        <dbReference type="ARBA" id="ARBA00022723"/>
    </source>
</evidence>
<dbReference type="SUPFAM" id="SSF48264">
    <property type="entry name" value="Cytochrome P450"/>
    <property type="match status" value="1"/>
</dbReference>
<dbReference type="GO" id="GO:0006082">
    <property type="term" value="P:organic acid metabolic process"/>
    <property type="evidence" value="ECO:0007669"/>
    <property type="project" value="TreeGrafter"/>
</dbReference>
<gene>
    <name evidence="5" type="primary">Cyp2w1_0</name>
    <name evidence="5" type="ORF">CALNIC_R10312</name>
</gene>
<keyword evidence="3" id="KW-0479">Metal-binding</keyword>
<dbReference type="Pfam" id="PF00067">
    <property type="entry name" value="p450"/>
    <property type="match status" value="1"/>
</dbReference>
<dbReference type="AlphaFoldDB" id="A0A7K6TD43"/>
<accession>A0A7K6TD43</accession>
<keyword evidence="4" id="KW-0408">Iron</keyword>
<sequence>FQISEKYGPMFTVRLGFQEVVVLTGLEAVEDALLNAADVFVDRPVIPIFCHIQHGNSVFFSSQKLWKMTPWFTIATMWDLGMGNHLGEERMLEELHFLTELIKSFKDGPFQLRFLYMAPTNVTFAFLFGRRLDYEDPMFLT</sequence>
<name>A0A7K6TD43_CALNI</name>
<evidence type="ECO:0000256" key="1">
    <source>
        <dbReference type="ARBA" id="ARBA00001971"/>
    </source>
</evidence>
<dbReference type="PANTHER" id="PTHR24300">
    <property type="entry name" value="CYTOCHROME P450 508A4-RELATED"/>
    <property type="match status" value="1"/>
</dbReference>
<dbReference type="InterPro" id="IPR001128">
    <property type="entry name" value="Cyt_P450"/>
</dbReference>